<dbReference type="InterPro" id="IPR029061">
    <property type="entry name" value="THDP-binding"/>
</dbReference>
<dbReference type="GO" id="GO:0016226">
    <property type="term" value="P:iron-sulfur cluster assembly"/>
    <property type="evidence" value="ECO:0007669"/>
    <property type="project" value="InterPro"/>
</dbReference>
<dbReference type="Gene3D" id="3.40.50.300">
    <property type="entry name" value="P-loop containing nucleotide triphosphate hydrolases"/>
    <property type="match status" value="1"/>
</dbReference>
<keyword evidence="2" id="KW-0479">Metal-binding</keyword>
<evidence type="ECO:0000256" key="7">
    <source>
        <dbReference type="ARBA" id="ARBA00023014"/>
    </source>
</evidence>
<dbReference type="GO" id="GO:0051539">
    <property type="term" value="F:4 iron, 4 sulfur cluster binding"/>
    <property type="evidence" value="ECO:0007669"/>
    <property type="project" value="UniProtKB-KW"/>
</dbReference>
<dbReference type="InterPro" id="IPR033756">
    <property type="entry name" value="YlxH/NBP35"/>
</dbReference>
<comment type="similarity">
    <text evidence="8">Belongs to the Mrp/NBP35 ATP-binding proteins family.</text>
</comment>
<evidence type="ECO:0000256" key="8">
    <source>
        <dbReference type="ARBA" id="ARBA00024036"/>
    </source>
</evidence>
<keyword evidence="4" id="KW-0067">ATP-binding</keyword>
<dbReference type="Pfam" id="PF10609">
    <property type="entry name" value="ParA"/>
    <property type="match status" value="1"/>
</dbReference>
<dbReference type="FunFam" id="3.40.50.300:FF:001119">
    <property type="entry name" value="Iron-sulfur cluster carrier protein"/>
    <property type="match status" value="1"/>
</dbReference>
<sequence length="564" mass="60729">MNLAENTRNLQVMGDKIVLDVMAPSPAMHERKRMEKAIQSAIQEKFPDKDLQLNLMIPDNAQMTNNVIKGTPLEGVQNIIAIASGKGGVGKSTVTANLAVVLAQMGFKVGVLDADIYGPSQPTMFDVADEKPQAVNKNGKSLIAPVENYGVKLLSIGFFAGVNQAVVWRGPMATKALNQMIRDADWGALDFLLVDLPPGTGDIHLSLVQQLPITGAVIVSTPQAIALADVRKGVAMFQMDAIQVPVLGLVENMSYFTPAELPDNKYYIFGQDGVKHYAEDLALPFLGEIPLVQSIREAGDIGRPVGLQENGILKEVYEQIAQNMVESYPITPASDILHFMNQYRNQGVKILQAEDEIAAAGAALGASFGGALGVTASSGPGIALKAETINLAVMLEIPLVIANIQRGGPSTGLPTKTEQSDLLQVLYGRNGESPIPVIAAKKPTDAFWAAYTACKIAVEHMTPVMLLSDGYIANGAEPWKFPKADELPPIKIPVFEDDPDSFEPYTADKATDQSYKNNEYLKYKVKYNLLGADLIYAGDATLSVKEKNLNGKPHYYCVGQGSSQ</sequence>
<keyword evidence="7" id="KW-0411">Iron-sulfur</keyword>
<evidence type="ECO:0000256" key="3">
    <source>
        <dbReference type="ARBA" id="ARBA00022741"/>
    </source>
</evidence>
<evidence type="ECO:0000256" key="5">
    <source>
        <dbReference type="ARBA" id="ARBA00023002"/>
    </source>
</evidence>
<dbReference type="PROSITE" id="PS01215">
    <property type="entry name" value="MRP"/>
    <property type="match status" value="1"/>
</dbReference>
<dbReference type="CDD" id="cd02037">
    <property type="entry name" value="Mrp_NBP35"/>
    <property type="match status" value="1"/>
</dbReference>
<accession>A0A7R8WJ02</accession>
<dbReference type="HAMAP" id="MF_02040">
    <property type="entry name" value="Mrp_NBP35"/>
    <property type="match status" value="1"/>
</dbReference>
<evidence type="ECO:0000256" key="6">
    <source>
        <dbReference type="ARBA" id="ARBA00023004"/>
    </source>
</evidence>
<evidence type="ECO:0000256" key="4">
    <source>
        <dbReference type="ARBA" id="ARBA00022840"/>
    </source>
</evidence>
<proteinExistence type="inferred from homology"/>
<keyword evidence="6" id="KW-0408">Iron</keyword>
<dbReference type="GO" id="GO:0005524">
    <property type="term" value="F:ATP binding"/>
    <property type="evidence" value="ECO:0007669"/>
    <property type="project" value="UniProtKB-KW"/>
</dbReference>
<dbReference type="GO" id="GO:0046872">
    <property type="term" value="F:metal ion binding"/>
    <property type="evidence" value="ECO:0007669"/>
    <property type="project" value="UniProtKB-KW"/>
</dbReference>
<dbReference type="Gene3D" id="3.40.50.970">
    <property type="match status" value="1"/>
</dbReference>
<dbReference type="EMBL" id="OB662353">
    <property type="protein sequence ID" value="CAD7229909.1"/>
    <property type="molecule type" value="Genomic_DNA"/>
</dbReference>
<dbReference type="OrthoDB" id="1741334at2759"/>
<reference evidence="9" key="1">
    <citation type="submission" date="2020-11" db="EMBL/GenBank/DDBJ databases">
        <authorList>
            <person name="Tran Van P."/>
        </authorList>
    </citation>
    <scope>NUCLEOTIDE SEQUENCE</scope>
</reference>
<dbReference type="GO" id="GO:0140663">
    <property type="term" value="F:ATP-dependent FeS chaperone activity"/>
    <property type="evidence" value="ECO:0007669"/>
    <property type="project" value="InterPro"/>
</dbReference>
<evidence type="ECO:0008006" key="10">
    <source>
        <dbReference type="Google" id="ProtNLM"/>
    </source>
</evidence>
<dbReference type="InterPro" id="IPR044304">
    <property type="entry name" value="NUBPL-like"/>
</dbReference>
<protein>
    <recommendedName>
        <fullName evidence="10">Iron-sulfur cluster carrier protein</fullName>
    </recommendedName>
</protein>
<dbReference type="InterPro" id="IPR002880">
    <property type="entry name" value="Pyrv_Fd/Flavodoxin_OxRdtase_N"/>
</dbReference>
<evidence type="ECO:0000256" key="2">
    <source>
        <dbReference type="ARBA" id="ARBA00022723"/>
    </source>
</evidence>
<gene>
    <name evidence="9" type="ORF">CTOB1V02_LOCUS7774</name>
</gene>
<dbReference type="SUPFAM" id="SSF52540">
    <property type="entry name" value="P-loop containing nucleoside triphosphate hydrolases"/>
    <property type="match status" value="1"/>
</dbReference>
<dbReference type="PANTHER" id="PTHR42961:SF2">
    <property type="entry name" value="IRON-SULFUR PROTEIN NUBPL"/>
    <property type="match status" value="1"/>
</dbReference>
<dbReference type="PANTHER" id="PTHR42961">
    <property type="entry name" value="IRON-SULFUR PROTEIN NUBPL"/>
    <property type="match status" value="1"/>
</dbReference>
<dbReference type="InterPro" id="IPR027417">
    <property type="entry name" value="P-loop_NTPase"/>
</dbReference>
<dbReference type="InterPro" id="IPR000808">
    <property type="entry name" value="Mrp-like_CS"/>
</dbReference>
<keyword evidence="1" id="KW-0004">4Fe-4S</keyword>
<organism evidence="9">
    <name type="scientific">Cyprideis torosa</name>
    <dbReference type="NCBI Taxonomy" id="163714"/>
    <lineage>
        <taxon>Eukaryota</taxon>
        <taxon>Metazoa</taxon>
        <taxon>Ecdysozoa</taxon>
        <taxon>Arthropoda</taxon>
        <taxon>Crustacea</taxon>
        <taxon>Oligostraca</taxon>
        <taxon>Ostracoda</taxon>
        <taxon>Podocopa</taxon>
        <taxon>Podocopida</taxon>
        <taxon>Cytherocopina</taxon>
        <taxon>Cytheroidea</taxon>
        <taxon>Cytherideidae</taxon>
        <taxon>Cyprideis</taxon>
    </lineage>
</organism>
<keyword evidence="5" id="KW-0560">Oxidoreductase</keyword>
<dbReference type="GO" id="GO:0016491">
    <property type="term" value="F:oxidoreductase activity"/>
    <property type="evidence" value="ECO:0007669"/>
    <property type="project" value="UniProtKB-KW"/>
</dbReference>
<keyword evidence="3" id="KW-0547">Nucleotide-binding</keyword>
<dbReference type="SUPFAM" id="SSF52518">
    <property type="entry name" value="Thiamin diphosphate-binding fold (THDP-binding)"/>
    <property type="match status" value="1"/>
</dbReference>
<evidence type="ECO:0000256" key="1">
    <source>
        <dbReference type="ARBA" id="ARBA00022485"/>
    </source>
</evidence>
<dbReference type="InterPro" id="IPR019591">
    <property type="entry name" value="Mrp/NBP35_ATP-bd"/>
</dbReference>
<dbReference type="CDD" id="cd07034">
    <property type="entry name" value="TPP_PYR_PFOR_IOR-alpha_like"/>
    <property type="match status" value="1"/>
</dbReference>
<name>A0A7R8WJ02_9CRUS</name>
<feature type="non-terminal residue" evidence="9">
    <location>
        <position position="1"/>
    </location>
</feature>
<dbReference type="AlphaFoldDB" id="A0A7R8WJ02"/>
<evidence type="ECO:0000313" key="9">
    <source>
        <dbReference type="EMBL" id="CAD7229909.1"/>
    </source>
</evidence>